<accession>A0A6J5LZR1</accession>
<gene>
    <name evidence="1" type="ORF">UFOVP404_21</name>
</gene>
<dbReference type="EMBL" id="LR796377">
    <property type="protein sequence ID" value="CAB4140074.1"/>
    <property type="molecule type" value="Genomic_DNA"/>
</dbReference>
<sequence>MSTAAKRKGSKAEADAVKWLKVNGFPYADRRIAGAQLDKGDISGVNGVTIEVKDHVRMDLSAWVKELEVEIKNDNAWTGTVLHKRKGKSDVGEWYCTMPASIWLALIRKAMGET</sequence>
<name>A0A6J5LZR1_9CAUD</name>
<reference evidence="1" key="1">
    <citation type="submission" date="2020-04" db="EMBL/GenBank/DDBJ databases">
        <authorList>
            <person name="Chiriac C."/>
            <person name="Salcher M."/>
            <person name="Ghai R."/>
            <person name="Kavagutti S V."/>
        </authorList>
    </citation>
    <scope>NUCLEOTIDE SEQUENCE</scope>
</reference>
<evidence type="ECO:0000313" key="1">
    <source>
        <dbReference type="EMBL" id="CAB4140074.1"/>
    </source>
</evidence>
<protein>
    <submittedName>
        <fullName evidence="1">Uncharacterized protein</fullName>
    </submittedName>
</protein>
<organism evidence="1">
    <name type="scientific">uncultured Caudovirales phage</name>
    <dbReference type="NCBI Taxonomy" id="2100421"/>
    <lineage>
        <taxon>Viruses</taxon>
        <taxon>Duplodnaviria</taxon>
        <taxon>Heunggongvirae</taxon>
        <taxon>Uroviricota</taxon>
        <taxon>Caudoviricetes</taxon>
        <taxon>Peduoviridae</taxon>
        <taxon>Maltschvirus</taxon>
        <taxon>Maltschvirus maltsch</taxon>
    </lineage>
</organism>
<proteinExistence type="predicted"/>